<evidence type="ECO:0000313" key="13">
    <source>
        <dbReference type="Proteomes" id="UP000034448"/>
    </source>
</evidence>
<accession>A0A0G0FAJ6</accession>
<keyword evidence="6 9" id="KW-0547">Nucleotide-binding</keyword>
<proteinExistence type="inferred from homology"/>
<dbReference type="GO" id="GO:0005524">
    <property type="term" value="F:ATP binding"/>
    <property type="evidence" value="ECO:0007669"/>
    <property type="project" value="UniProtKB-UniRule"/>
</dbReference>
<sequence>MFLKQIKLTNFRNYKKLDFNFKTPITILKGDNAQGKTNFLESIYFLASSKSNRSTQDQELILEGEDFLRVEGVLKDGTTLEVAMQLNQSDLGVKKRVKVNGIPRRVFDYSSNLVVIEFSPEDINLVKGSPSLRRSHIDQVLSQIDRSYKKALSNYEGVVINKNRLLKRIQEGFSKIDELLFWTDQQILLGNILIEKRRSFFEFLNSSERKFGDFRFEYKPNLVSLERLKEYQQKEIFAASSLIGPHRDDFTFFLEEKDLSKFGSRGEQRTAVLDLKLTQLNYVEQVLKDRPVLLLDDIFSELDDSHRKHVADLSKLQQTIITTVEWDNYLKKTFGMANVLTVENGQITLKADK</sequence>
<feature type="domain" description="RecF/RecN/SMC N-terminal" evidence="11">
    <location>
        <begin position="2"/>
        <end position="344"/>
    </location>
</feature>
<dbReference type="EMBL" id="LBSJ01000004">
    <property type="protein sequence ID" value="KKQ16203.1"/>
    <property type="molecule type" value="Genomic_DNA"/>
</dbReference>
<comment type="subcellular location">
    <subcellularLocation>
        <location evidence="1 9 10">Cytoplasm</location>
    </subcellularLocation>
</comment>
<keyword evidence="5 9" id="KW-0235">DNA replication</keyword>
<comment type="caution">
    <text evidence="12">The sequence shown here is derived from an EMBL/GenBank/DDBJ whole genome shotgun (WGS) entry which is preliminary data.</text>
</comment>
<comment type="similarity">
    <text evidence="2 9 10">Belongs to the RecF family.</text>
</comment>
<protein>
    <recommendedName>
        <fullName evidence="3 9">DNA replication and repair protein RecF</fullName>
    </recommendedName>
</protein>
<name>A0A0G0FAJ6_9BACT</name>
<evidence type="ECO:0000256" key="10">
    <source>
        <dbReference type="RuleBase" id="RU000578"/>
    </source>
</evidence>
<keyword evidence="9 10" id="KW-0227">DNA damage</keyword>
<feature type="binding site" evidence="9">
    <location>
        <begin position="30"/>
        <end position="37"/>
    </location>
    <ligand>
        <name>ATP</name>
        <dbReference type="ChEBI" id="CHEBI:30616"/>
    </ligand>
</feature>
<comment type="function">
    <text evidence="9 10">The RecF protein is involved in DNA metabolism; it is required for DNA replication and normal SOS inducibility. RecF binds preferentially to single-stranded, linear DNA. It also seems to bind ATP.</text>
</comment>
<evidence type="ECO:0000256" key="2">
    <source>
        <dbReference type="ARBA" id="ARBA00008016"/>
    </source>
</evidence>
<dbReference type="GO" id="GO:0006260">
    <property type="term" value="P:DNA replication"/>
    <property type="evidence" value="ECO:0007669"/>
    <property type="project" value="UniProtKB-UniRule"/>
</dbReference>
<evidence type="ECO:0000256" key="3">
    <source>
        <dbReference type="ARBA" id="ARBA00020170"/>
    </source>
</evidence>
<evidence type="ECO:0000256" key="9">
    <source>
        <dbReference type="HAMAP-Rule" id="MF_00365"/>
    </source>
</evidence>
<dbReference type="InterPro" id="IPR001238">
    <property type="entry name" value="DNA-binding_RecF"/>
</dbReference>
<evidence type="ECO:0000256" key="4">
    <source>
        <dbReference type="ARBA" id="ARBA00022490"/>
    </source>
</evidence>
<organism evidence="12 13">
    <name type="scientific">Candidatus Daviesbacteria bacterium GW2011_GWA1_36_8</name>
    <dbReference type="NCBI Taxonomy" id="1618417"/>
    <lineage>
        <taxon>Bacteria</taxon>
        <taxon>Candidatus Daviesiibacteriota</taxon>
    </lineage>
</organism>
<dbReference type="PANTHER" id="PTHR32182">
    <property type="entry name" value="DNA REPLICATION AND REPAIR PROTEIN RECF"/>
    <property type="match status" value="1"/>
</dbReference>
<keyword evidence="4 9" id="KW-0963">Cytoplasm</keyword>
<dbReference type="PATRIC" id="fig|1618417.4.peg.178"/>
<keyword evidence="7 9" id="KW-0067">ATP-binding</keyword>
<evidence type="ECO:0000259" key="11">
    <source>
        <dbReference type="Pfam" id="PF02463"/>
    </source>
</evidence>
<dbReference type="InterPro" id="IPR018078">
    <property type="entry name" value="DNA-binding_RecF_CS"/>
</dbReference>
<dbReference type="Gene3D" id="1.20.1050.90">
    <property type="entry name" value="RecF/RecN/SMC, N-terminal domain"/>
    <property type="match status" value="1"/>
</dbReference>
<evidence type="ECO:0000256" key="1">
    <source>
        <dbReference type="ARBA" id="ARBA00004496"/>
    </source>
</evidence>
<dbReference type="Gene3D" id="3.40.50.300">
    <property type="entry name" value="P-loop containing nucleotide triphosphate hydrolases"/>
    <property type="match status" value="1"/>
</dbReference>
<evidence type="ECO:0000313" key="12">
    <source>
        <dbReference type="EMBL" id="KKQ16203.1"/>
    </source>
</evidence>
<evidence type="ECO:0000256" key="5">
    <source>
        <dbReference type="ARBA" id="ARBA00022705"/>
    </source>
</evidence>
<dbReference type="GO" id="GO:0005737">
    <property type="term" value="C:cytoplasm"/>
    <property type="evidence" value="ECO:0007669"/>
    <property type="project" value="UniProtKB-SubCell"/>
</dbReference>
<keyword evidence="9 10" id="KW-0234">DNA repair</keyword>
<dbReference type="GO" id="GO:0000731">
    <property type="term" value="P:DNA synthesis involved in DNA repair"/>
    <property type="evidence" value="ECO:0007669"/>
    <property type="project" value="TreeGrafter"/>
</dbReference>
<keyword evidence="8 9" id="KW-0238">DNA-binding</keyword>
<dbReference type="GO" id="GO:0006302">
    <property type="term" value="P:double-strand break repair"/>
    <property type="evidence" value="ECO:0007669"/>
    <property type="project" value="TreeGrafter"/>
</dbReference>
<dbReference type="Pfam" id="PF02463">
    <property type="entry name" value="SMC_N"/>
    <property type="match status" value="1"/>
</dbReference>
<reference evidence="12 13" key="1">
    <citation type="journal article" date="2015" name="Nature">
        <title>rRNA introns, odd ribosomes, and small enigmatic genomes across a large radiation of phyla.</title>
        <authorList>
            <person name="Brown C.T."/>
            <person name="Hug L.A."/>
            <person name="Thomas B.C."/>
            <person name="Sharon I."/>
            <person name="Castelle C.J."/>
            <person name="Singh A."/>
            <person name="Wilkins M.J."/>
            <person name="Williams K.H."/>
            <person name="Banfield J.F."/>
        </authorList>
    </citation>
    <scope>NUCLEOTIDE SEQUENCE [LARGE SCALE GENOMIC DNA]</scope>
</reference>
<dbReference type="SUPFAM" id="SSF52540">
    <property type="entry name" value="P-loop containing nucleoside triphosphate hydrolases"/>
    <property type="match status" value="1"/>
</dbReference>
<dbReference type="InterPro" id="IPR027417">
    <property type="entry name" value="P-loop_NTPase"/>
</dbReference>
<gene>
    <name evidence="9" type="primary">recF</name>
    <name evidence="12" type="ORF">US28_C0004G0045</name>
</gene>
<dbReference type="NCBIfam" id="TIGR00611">
    <property type="entry name" value="recf"/>
    <property type="match status" value="1"/>
</dbReference>
<evidence type="ECO:0000256" key="8">
    <source>
        <dbReference type="ARBA" id="ARBA00023125"/>
    </source>
</evidence>
<evidence type="ECO:0000256" key="6">
    <source>
        <dbReference type="ARBA" id="ARBA00022741"/>
    </source>
</evidence>
<dbReference type="GO" id="GO:0003697">
    <property type="term" value="F:single-stranded DNA binding"/>
    <property type="evidence" value="ECO:0007669"/>
    <property type="project" value="UniProtKB-UniRule"/>
</dbReference>
<evidence type="ECO:0000256" key="7">
    <source>
        <dbReference type="ARBA" id="ARBA00022840"/>
    </source>
</evidence>
<dbReference type="PROSITE" id="PS00618">
    <property type="entry name" value="RECF_2"/>
    <property type="match status" value="1"/>
</dbReference>
<dbReference type="InterPro" id="IPR042174">
    <property type="entry name" value="RecF_2"/>
</dbReference>
<dbReference type="InterPro" id="IPR003395">
    <property type="entry name" value="RecF/RecN/SMC_N"/>
</dbReference>
<keyword evidence="9 10" id="KW-0742">SOS response</keyword>
<dbReference type="GO" id="GO:0009432">
    <property type="term" value="P:SOS response"/>
    <property type="evidence" value="ECO:0007669"/>
    <property type="project" value="UniProtKB-UniRule"/>
</dbReference>
<dbReference type="AlphaFoldDB" id="A0A0G0FAJ6"/>
<dbReference type="PANTHER" id="PTHR32182:SF0">
    <property type="entry name" value="DNA REPLICATION AND REPAIR PROTEIN RECF"/>
    <property type="match status" value="1"/>
</dbReference>
<dbReference type="HAMAP" id="MF_00365">
    <property type="entry name" value="RecF"/>
    <property type="match status" value="1"/>
</dbReference>
<dbReference type="Proteomes" id="UP000034448">
    <property type="component" value="Unassembled WGS sequence"/>
</dbReference>